<evidence type="ECO:0000256" key="2">
    <source>
        <dbReference type="ARBA" id="ARBA00006375"/>
    </source>
</evidence>
<dbReference type="Proteomes" id="UP001244011">
    <property type="component" value="Unassembled WGS sequence"/>
</dbReference>
<evidence type="ECO:0000256" key="1">
    <source>
        <dbReference type="ARBA" id="ARBA00004141"/>
    </source>
</evidence>
<evidence type="ECO:0000256" key="3">
    <source>
        <dbReference type="ARBA" id="ARBA00022448"/>
    </source>
</evidence>
<evidence type="ECO:0000256" key="11">
    <source>
        <dbReference type="SAM" id="MobiDB-lite"/>
    </source>
</evidence>
<evidence type="ECO:0000313" key="13">
    <source>
        <dbReference type="Proteomes" id="UP001244011"/>
    </source>
</evidence>
<dbReference type="InterPro" id="IPR050391">
    <property type="entry name" value="Mito_Metabolite_Transporter"/>
</dbReference>
<dbReference type="PROSITE" id="PS50920">
    <property type="entry name" value="SOLCAR"/>
    <property type="match status" value="3"/>
</dbReference>
<dbReference type="Gene3D" id="1.50.40.10">
    <property type="entry name" value="Mitochondrial carrier domain"/>
    <property type="match status" value="1"/>
</dbReference>
<evidence type="ECO:0000256" key="4">
    <source>
        <dbReference type="ARBA" id="ARBA00022692"/>
    </source>
</evidence>
<keyword evidence="6" id="KW-0496">Mitochondrion</keyword>
<evidence type="ECO:0000256" key="6">
    <source>
        <dbReference type="ARBA" id="ARBA00022792"/>
    </source>
</evidence>
<accession>A0AAJ0FTS8</accession>
<feature type="compositionally biased region" description="Low complexity" evidence="11">
    <location>
        <begin position="1"/>
        <end position="19"/>
    </location>
</feature>
<feature type="repeat" description="Solcar" evidence="9">
    <location>
        <begin position="125"/>
        <end position="216"/>
    </location>
</feature>
<protein>
    <submittedName>
        <fullName evidence="12">Mitochondrial dicarboxylate protein</fullName>
    </submittedName>
</protein>
<evidence type="ECO:0000256" key="9">
    <source>
        <dbReference type="PROSITE-ProRule" id="PRU00282"/>
    </source>
</evidence>
<proteinExistence type="inferred from homology"/>
<keyword evidence="3 10" id="KW-0813">Transport</keyword>
<dbReference type="InterPro" id="IPR018108">
    <property type="entry name" value="MCP_transmembrane"/>
</dbReference>
<evidence type="ECO:0000256" key="10">
    <source>
        <dbReference type="RuleBase" id="RU000488"/>
    </source>
</evidence>
<keyword evidence="6" id="KW-0999">Mitochondrion inner membrane</keyword>
<dbReference type="SUPFAM" id="SSF103506">
    <property type="entry name" value="Mitochondrial carrier"/>
    <property type="match status" value="1"/>
</dbReference>
<evidence type="ECO:0000256" key="5">
    <source>
        <dbReference type="ARBA" id="ARBA00022737"/>
    </source>
</evidence>
<keyword evidence="13" id="KW-1185">Reference proteome</keyword>
<comment type="similarity">
    <text evidence="2 10">Belongs to the mitochondrial carrier (TC 2.A.29) family.</text>
</comment>
<organism evidence="12 13">
    <name type="scientific">Phialemonium atrogriseum</name>
    <dbReference type="NCBI Taxonomy" id="1093897"/>
    <lineage>
        <taxon>Eukaryota</taxon>
        <taxon>Fungi</taxon>
        <taxon>Dikarya</taxon>
        <taxon>Ascomycota</taxon>
        <taxon>Pezizomycotina</taxon>
        <taxon>Sordariomycetes</taxon>
        <taxon>Sordariomycetidae</taxon>
        <taxon>Cephalothecales</taxon>
        <taxon>Cephalothecaceae</taxon>
        <taxon>Phialemonium</taxon>
    </lineage>
</organism>
<dbReference type="AlphaFoldDB" id="A0AAJ0FTS8"/>
<dbReference type="EMBL" id="MU838997">
    <property type="protein sequence ID" value="KAK1772455.1"/>
    <property type="molecule type" value="Genomic_DNA"/>
</dbReference>
<gene>
    <name evidence="12" type="ORF">QBC33DRAFT_521312</name>
</gene>
<keyword evidence="5" id="KW-0677">Repeat</keyword>
<name>A0AAJ0FTS8_9PEZI</name>
<keyword evidence="7" id="KW-1133">Transmembrane helix</keyword>
<comment type="subcellular location">
    <subcellularLocation>
        <location evidence="1">Membrane</location>
        <topology evidence="1">Multi-pass membrane protein</topology>
    </subcellularLocation>
</comment>
<sequence length="319" mass="34560">MEAAKQPAAVPRRAVAPQSAEKDSIGGKKPIHYPFWFGGSASSMAASVTHPLDLGKLKVRLQTRSGNMPKTMSGTFVHVVKMDGFRGLYSGLSASLLRQLTYSTARFGIYEELKQRSTGADGKPPSFAALVAMATVSGVVGGIAGNAADVLNVRMQHDASLPAADRRNYRHAVDGLARMAREEGLVSWFRGVWPNSMRAAAMTASQLASYDVFKRWLIQLTPMTDNLATHFTASFLAGAAAATVTSPIDVIKTRVMSAKGKSSIPKLLGEIYAAEGLRWVFKGWVPSFLRLGPHTICTFVFLETHRNIYRKVQGLETSV</sequence>
<feature type="repeat" description="Solcar" evidence="9">
    <location>
        <begin position="225"/>
        <end position="308"/>
    </location>
</feature>
<dbReference type="RefSeq" id="XP_060288668.1">
    <property type="nucleotide sequence ID" value="XM_060426447.1"/>
</dbReference>
<dbReference type="PANTHER" id="PTHR45618">
    <property type="entry name" value="MITOCHONDRIAL DICARBOXYLATE CARRIER-RELATED"/>
    <property type="match status" value="1"/>
</dbReference>
<dbReference type="FunFam" id="1.50.40.10:FF:000107">
    <property type="entry name" value="Mitochondrial dicarboxylate carrier"/>
    <property type="match status" value="1"/>
</dbReference>
<keyword evidence="4 9" id="KW-0812">Transmembrane</keyword>
<evidence type="ECO:0000313" key="12">
    <source>
        <dbReference type="EMBL" id="KAK1772455.1"/>
    </source>
</evidence>
<dbReference type="Pfam" id="PF00153">
    <property type="entry name" value="Mito_carr"/>
    <property type="match status" value="3"/>
</dbReference>
<dbReference type="InterPro" id="IPR023395">
    <property type="entry name" value="MCP_dom_sf"/>
</dbReference>
<feature type="region of interest" description="Disordered" evidence="11">
    <location>
        <begin position="1"/>
        <end position="26"/>
    </location>
</feature>
<comment type="caution">
    <text evidence="12">The sequence shown here is derived from an EMBL/GenBank/DDBJ whole genome shotgun (WGS) entry which is preliminary data.</text>
</comment>
<keyword evidence="8 9" id="KW-0472">Membrane</keyword>
<dbReference type="GeneID" id="85309634"/>
<evidence type="ECO:0000256" key="8">
    <source>
        <dbReference type="ARBA" id="ARBA00023136"/>
    </source>
</evidence>
<reference evidence="12" key="1">
    <citation type="submission" date="2023-06" db="EMBL/GenBank/DDBJ databases">
        <title>Genome-scale phylogeny and comparative genomics of the fungal order Sordariales.</title>
        <authorList>
            <consortium name="Lawrence Berkeley National Laboratory"/>
            <person name="Hensen N."/>
            <person name="Bonometti L."/>
            <person name="Westerberg I."/>
            <person name="Brannstrom I.O."/>
            <person name="Guillou S."/>
            <person name="Cros-Aarteil S."/>
            <person name="Calhoun S."/>
            <person name="Haridas S."/>
            <person name="Kuo A."/>
            <person name="Mondo S."/>
            <person name="Pangilinan J."/>
            <person name="Riley R."/>
            <person name="Labutti K."/>
            <person name="Andreopoulos B."/>
            <person name="Lipzen A."/>
            <person name="Chen C."/>
            <person name="Yanf M."/>
            <person name="Daum C."/>
            <person name="Ng V."/>
            <person name="Clum A."/>
            <person name="Steindorff A."/>
            <person name="Ohm R."/>
            <person name="Martin F."/>
            <person name="Silar P."/>
            <person name="Natvig D."/>
            <person name="Lalanne C."/>
            <person name="Gautier V."/>
            <person name="Ament-Velasquez S.L."/>
            <person name="Kruys A."/>
            <person name="Hutchinson M.I."/>
            <person name="Powell A.J."/>
            <person name="Barry K."/>
            <person name="Miller A.N."/>
            <person name="Grigoriev I.V."/>
            <person name="Debuchy R."/>
            <person name="Gladieux P."/>
            <person name="Thoren M.H."/>
            <person name="Johannesson H."/>
        </authorList>
    </citation>
    <scope>NUCLEOTIDE SEQUENCE</scope>
    <source>
        <strain evidence="12">8032-3</strain>
    </source>
</reference>
<feature type="repeat" description="Solcar" evidence="9">
    <location>
        <begin position="29"/>
        <end position="116"/>
    </location>
</feature>
<dbReference type="GO" id="GO:0016020">
    <property type="term" value="C:membrane"/>
    <property type="evidence" value="ECO:0007669"/>
    <property type="project" value="UniProtKB-SubCell"/>
</dbReference>
<evidence type="ECO:0000256" key="7">
    <source>
        <dbReference type="ARBA" id="ARBA00022989"/>
    </source>
</evidence>